<dbReference type="AlphaFoldDB" id="A0A844SMZ8"/>
<sequence length="611" mass="68582">MAENALKAEPLLFDELPVADLGTISIRVFVLPPKEKKGQEKQQALPLDTEAGEEFMLETQGATPVSSYLESSRGKRCVVFLVNGQRQEFDDNTFIVQELGFRYLRSRMIIMIDVDGLAQEAIGRLMQGSRQGFYRGAVREAITKRIVATLKNDPDLVRLEQEAEEAVSELSAGDEKVKQTLDQLIESHHDKGHAFAYGMGVAGDTHGADELGFKTVVKGGVVTLLPPDIGVESVYPVLTSQPAASIIRLRPNTPREITIKSQPSEHWSAISQMTVESDVRVLELKVKHEKLGDHGKLTLLFDAAEDFDKDEYPVRANLKVTARFNGIKEPRQLDLSVVTKPDVDRPDPKLVDDPIKLKVTSRQPVKIRQGETGTHIRMRWDGKDRLITDDNAPWKFSAKLQSGNQPDIHFSDPSAGRFTMLVTPLPEWTAGQRLTFEVAATGPSGRQLITSFDADVVNPPEPPEPDDKQKPSPRLVDSEYKTGSMRRPPYELKTITRDHYEQPCWSAEEWTDEDAGAFVKPNDRAPLVLIINQDLAALRDFRQALAKRNTEKDVERKLTKYTSHIAFHLYQMYQATIGKKDDDVDTADLARQQEVRRVALTMIKLMDVAEK</sequence>
<accession>A0A844SMZ8</accession>
<gene>
    <name evidence="2" type="ORF">GPL21_25050</name>
</gene>
<dbReference type="RefSeq" id="WP_157346609.1">
    <property type="nucleotide sequence ID" value="NZ_WQNF01000020.1"/>
</dbReference>
<feature type="region of interest" description="Disordered" evidence="1">
    <location>
        <begin position="454"/>
        <end position="486"/>
    </location>
</feature>
<evidence type="ECO:0000256" key="1">
    <source>
        <dbReference type="SAM" id="MobiDB-lite"/>
    </source>
</evidence>
<comment type="caution">
    <text evidence="2">The sequence shown here is derived from an EMBL/GenBank/DDBJ whole genome shotgun (WGS) entry which is preliminary data.</text>
</comment>
<reference evidence="2 3" key="1">
    <citation type="submission" date="2019-12" db="EMBL/GenBank/DDBJ databases">
        <title>Draft genome sequences Bradyrhizobium cajani AMBPC1010, Bradyrhizobium pachyrhizi AMBPC1040 and Bradyrhizobium yuanmingense ALSPC3051, three plant growth promoting strains isolated from nodules of Cajanus cajan L. in Dominican Republic.</title>
        <authorList>
            <person name="Flores-Felix J.D."/>
            <person name="Araujo J."/>
            <person name="Diaz-Alcantara C."/>
            <person name="Gonzalez-Andres F."/>
            <person name="Velazquez E."/>
        </authorList>
    </citation>
    <scope>NUCLEOTIDE SEQUENCE [LARGE SCALE GENOMIC DNA]</scope>
    <source>
        <strain evidence="2 3">1040</strain>
    </source>
</reference>
<keyword evidence="3" id="KW-1185">Reference proteome</keyword>
<proteinExistence type="predicted"/>
<dbReference type="Proteomes" id="UP000436468">
    <property type="component" value="Unassembled WGS sequence"/>
</dbReference>
<evidence type="ECO:0000313" key="3">
    <source>
        <dbReference type="Proteomes" id="UP000436468"/>
    </source>
</evidence>
<evidence type="ECO:0000313" key="2">
    <source>
        <dbReference type="EMBL" id="MVT68368.1"/>
    </source>
</evidence>
<protein>
    <submittedName>
        <fullName evidence="2">Uncharacterized protein</fullName>
    </submittedName>
</protein>
<feature type="compositionally biased region" description="Basic and acidic residues" evidence="1">
    <location>
        <begin position="465"/>
        <end position="480"/>
    </location>
</feature>
<dbReference type="EMBL" id="WQNF01000020">
    <property type="protein sequence ID" value="MVT68368.1"/>
    <property type="molecule type" value="Genomic_DNA"/>
</dbReference>
<organism evidence="2 3">
    <name type="scientific">Bradyrhizobium pachyrhizi</name>
    <dbReference type="NCBI Taxonomy" id="280333"/>
    <lineage>
        <taxon>Bacteria</taxon>
        <taxon>Pseudomonadati</taxon>
        <taxon>Pseudomonadota</taxon>
        <taxon>Alphaproteobacteria</taxon>
        <taxon>Hyphomicrobiales</taxon>
        <taxon>Nitrobacteraceae</taxon>
        <taxon>Bradyrhizobium</taxon>
    </lineage>
</organism>
<name>A0A844SMZ8_9BRAD</name>